<comment type="caution">
    <text evidence="2">The sequence shown here is derived from an EMBL/GenBank/DDBJ whole genome shotgun (WGS) entry which is preliminary data.</text>
</comment>
<reference evidence="2 3" key="1">
    <citation type="submission" date="2020-02" db="EMBL/GenBank/DDBJ databases">
        <title>Geodermatophilus sabuli CPCC 205279 I12A-02694.</title>
        <authorList>
            <person name="Jiang Z."/>
        </authorList>
    </citation>
    <scope>NUCLEOTIDE SEQUENCE [LARGE SCALE GENOMIC DNA]</scope>
    <source>
        <strain evidence="2 3">I12A-02694</strain>
    </source>
</reference>
<organism evidence="2 3">
    <name type="scientific">Geodermatophilus sabuli</name>
    <dbReference type="NCBI Taxonomy" id="1564158"/>
    <lineage>
        <taxon>Bacteria</taxon>
        <taxon>Bacillati</taxon>
        <taxon>Actinomycetota</taxon>
        <taxon>Actinomycetes</taxon>
        <taxon>Geodermatophilales</taxon>
        <taxon>Geodermatophilaceae</taxon>
        <taxon>Geodermatophilus</taxon>
    </lineage>
</organism>
<accession>A0A7K3W615</accession>
<name>A0A7K3W615_9ACTN</name>
<dbReference type="AlphaFoldDB" id="A0A7K3W615"/>
<proteinExistence type="predicted"/>
<feature type="region of interest" description="Disordered" evidence="1">
    <location>
        <begin position="1"/>
        <end position="48"/>
    </location>
</feature>
<gene>
    <name evidence="2" type="ORF">GCU56_18315</name>
</gene>
<evidence type="ECO:0000256" key="1">
    <source>
        <dbReference type="SAM" id="MobiDB-lite"/>
    </source>
</evidence>
<sequence length="48" mass="4979">MTEPARPPRSPDRAEGDPDGEEPDAGRTPHPDQPAEGEDTEGGGAQTP</sequence>
<dbReference type="Proteomes" id="UP000470246">
    <property type="component" value="Unassembled WGS sequence"/>
</dbReference>
<dbReference type="RefSeq" id="WP_163483179.1">
    <property type="nucleotide sequence ID" value="NZ_JAAGWF010000020.1"/>
</dbReference>
<dbReference type="EMBL" id="JAAGWF010000020">
    <property type="protein sequence ID" value="NEK59813.1"/>
    <property type="molecule type" value="Genomic_DNA"/>
</dbReference>
<evidence type="ECO:0000313" key="3">
    <source>
        <dbReference type="Proteomes" id="UP000470246"/>
    </source>
</evidence>
<protein>
    <submittedName>
        <fullName evidence="2">Uncharacterized protein</fullName>
    </submittedName>
</protein>
<keyword evidence="3" id="KW-1185">Reference proteome</keyword>
<evidence type="ECO:0000313" key="2">
    <source>
        <dbReference type="EMBL" id="NEK59813.1"/>
    </source>
</evidence>